<dbReference type="InterPro" id="IPR045351">
    <property type="entry name" value="DUF6531"/>
</dbReference>
<dbReference type="EMBL" id="JAGGMQ010000001">
    <property type="protein sequence ID" value="MBP2168747.1"/>
    <property type="molecule type" value="Genomic_DNA"/>
</dbReference>
<feature type="compositionally biased region" description="Polar residues" evidence="2">
    <location>
        <begin position="905"/>
        <end position="920"/>
    </location>
</feature>
<evidence type="ECO:0000256" key="1">
    <source>
        <dbReference type="ARBA" id="ARBA00022737"/>
    </source>
</evidence>
<dbReference type="InterPro" id="IPR050708">
    <property type="entry name" value="T6SS_VgrG/RHS"/>
</dbReference>
<gene>
    <name evidence="6" type="ORF">J2125_001939</name>
</gene>
<dbReference type="InterPro" id="IPR056823">
    <property type="entry name" value="TEN-like_YD-shell"/>
</dbReference>
<protein>
    <submittedName>
        <fullName evidence="6">RHS repeat-associated protein</fullName>
    </submittedName>
</protein>
<dbReference type="Pfam" id="PF25023">
    <property type="entry name" value="TEN_YD-shell"/>
    <property type="match status" value="1"/>
</dbReference>
<dbReference type="PRINTS" id="PR00394">
    <property type="entry name" value="RHSPROTEIN"/>
</dbReference>
<dbReference type="Gene3D" id="2.60.200.60">
    <property type="match status" value="1"/>
</dbReference>
<sequence>MADKVAARIDDPLVHSSLLSDFVSGMVEGAIYAGILLACSAMTLSGVGLVLGIGLTIAAIADGFPERLGNAAGGAVDSLIGALGLTGPPDAVITSGSGNVHIMGKPAARAAGTVDHAFLNAPAGAEEEGPSAWEIAAGMAAGIASTVAHPGAFFSALGEKISNVTASDVGDFFSNLWKDISQPTVASASPHSTPASMDTVACTKHSGPIFIAKGSKKVLINGQPAARSGDLSTCEAKIDVAEDPRVRIGGESIVVQDIRSGKNFFAWFIGGMLGGGELKQVLQLMGKAFDRVMARKLLRSIPCPIVAAGASMAVSQGAVAAAAGVAGVASNAVQTPHPVNIATGAKILAGAEDLDFALEDRIPLYWQRVYHSRNLATGMLGQGWMLPFESRLIRYRAANGELHFRWRDLVGRELEMGEVRPGDVIQFAEDGITLYCTLEGVVVLQTSEGEHQLYEPDPTREGEWRIARIYDRHDNCQHLSWNEAGQLIAIAGDNEAMAVELSYESVHGRLATVHQRAAGERYPLVRYGYNDQGQLISVTDADEVTTRRFSWDRASDMLASHSYATGLTVSYDWQPAADSTFWRVISYQVRDDQQQILESWIIDSDEQARNATVTCLSGGSTFHQWDAQYRITGWTDMYGAEWHYEWADQGEQLQATSGPDGERWEYGYDQRGNLTVVRNPLGETRLTVWHPVWSQPQQEVLADGASWRYQHNALGDVVAVTDPQGGVTQLEWNPQGDLVAETDALGNVRRFWWNERGQMVSDEDCSGYRSHQHYDATGRLLSATDAEGNTTSCRWSRAGRIEAIIRADNRETRYEYDAHGQLAGENIDGFSERKLQRNVRGQVICQTDPAGHHTRFDYDRFGRLTRLINPNNDSWQFDWDSGERLLAQTDYAGRRKSYGYDDRGQVTSVSQQPLAQNGEQQAPLVSQLEYDLLGRLTAKSNGETYTRYQYAARSVTLQRTTLAEHHAARQKAAEPEWDDQLSFTLDALGNLQNEQNHGGRWQYQYDALGNLQQSQGPDGTTQSFLRYGSGHLLQRNWQRDGQQADIAAYARDRLHREISRSQGPLTLETAYDPAGRIIKRRSAVLERRYQWDRLDQVAQQMLMSVEKNDSRPAFSQQRFGYDAAGQVTHRIGAEREERFHYDPAGNRTDTAGQVVWHNLLRRLKGARWEYDGFGRLLWRKAEQGAVEQHFSYNAEHQVTEVRLSGHREYQRVQYRYDALGRRTHKILHRHGQAETDAEIITFHWQGLQMAGEQSSRSPDHSVQYLYNEGGWEPLARVDIAGDSQQTLWYHTDLNGLPERLTDEGGEVVWQGRFSSWGETERETHAGQLAVPQNLRFQGQYLDRETGLHYNLFRYYDPVAGRFTQPDPIGLAGGINLYAYAPNPLNWIDPLGLKCQPEKWDVSSHQSNKSAVKGKNLGLDSHHVGQKNIMKDLVEGYDPATAPAMLVPRVGHTVSKEGVGIVSRSQINAKTGLPFANARDVVARDIWELRRVYPEIPNSKLQELIDMNKVMYPEIR</sequence>
<dbReference type="RefSeq" id="WP_017799540.1">
    <property type="nucleotide sequence ID" value="NZ_JAGGMQ010000001.1"/>
</dbReference>
<keyword evidence="3" id="KW-0472">Membrane</keyword>
<dbReference type="Gene3D" id="2.180.10.10">
    <property type="entry name" value="RHS repeat-associated core"/>
    <property type="match status" value="3"/>
</dbReference>
<dbReference type="InterPro" id="IPR006530">
    <property type="entry name" value="YD"/>
</dbReference>
<evidence type="ECO:0000256" key="2">
    <source>
        <dbReference type="SAM" id="MobiDB-lite"/>
    </source>
</evidence>
<evidence type="ECO:0000313" key="6">
    <source>
        <dbReference type="EMBL" id="MBP2168747.1"/>
    </source>
</evidence>
<dbReference type="NCBIfam" id="TIGR01643">
    <property type="entry name" value="YD_repeat_2x"/>
    <property type="match status" value="9"/>
</dbReference>
<reference evidence="7" key="1">
    <citation type="submission" date="2023-07" db="EMBL/GenBank/DDBJ databases">
        <title>Genome mining of underrepresented organisms for secondary metabolites.</title>
        <authorList>
            <person name="D'Agostino P.M."/>
        </authorList>
    </citation>
    <scope>NUCLEOTIDE SEQUENCE [LARGE SCALE GENOMIC DNA]</scope>
    <source>
        <strain evidence="7">WS4403</strain>
    </source>
</reference>
<feature type="region of interest" description="Disordered" evidence="2">
    <location>
        <begin position="897"/>
        <end position="920"/>
    </location>
</feature>
<dbReference type="Pfam" id="PF05488">
    <property type="entry name" value="PAAR_motif"/>
    <property type="match status" value="1"/>
</dbReference>
<keyword evidence="3" id="KW-1133">Transmembrane helix</keyword>
<comment type="caution">
    <text evidence="6">The sequence shown here is derived from an EMBL/GenBank/DDBJ whole genome shotgun (WGS) entry which is preliminary data.</text>
</comment>
<evidence type="ECO:0000259" key="5">
    <source>
        <dbReference type="Pfam" id="PF25023"/>
    </source>
</evidence>
<dbReference type="CDD" id="cd14742">
    <property type="entry name" value="PAAR_RHS"/>
    <property type="match status" value="1"/>
</dbReference>
<dbReference type="NCBIfam" id="TIGR03696">
    <property type="entry name" value="Rhs_assc_core"/>
    <property type="match status" value="1"/>
</dbReference>
<dbReference type="SUPFAM" id="SSF82171">
    <property type="entry name" value="DPP6 N-terminal domain-like"/>
    <property type="match status" value="1"/>
</dbReference>
<dbReference type="PANTHER" id="PTHR32305">
    <property type="match status" value="1"/>
</dbReference>
<accession>A0ABS4P7Y0</accession>
<evidence type="ECO:0000256" key="3">
    <source>
        <dbReference type="SAM" id="Phobius"/>
    </source>
</evidence>
<name>A0ABS4P7Y0_9GAMM</name>
<proteinExistence type="predicted"/>
<feature type="domain" description="Teneurin-like YD-shell" evidence="5">
    <location>
        <begin position="797"/>
        <end position="1366"/>
    </location>
</feature>
<evidence type="ECO:0000313" key="7">
    <source>
        <dbReference type="Proteomes" id="UP001195624"/>
    </source>
</evidence>
<keyword evidence="7" id="KW-1185">Reference proteome</keyword>
<dbReference type="PANTHER" id="PTHR32305:SF15">
    <property type="entry name" value="PROTEIN RHSA-RELATED"/>
    <property type="match status" value="1"/>
</dbReference>
<keyword evidence="1" id="KW-0677">Repeat</keyword>
<keyword evidence="3" id="KW-0812">Transmembrane</keyword>
<dbReference type="Proteomes" id="UP001195624">
    <property type="component" value="Unassembled WGS sequence"/>
</dbReference>
<dbReference type="Pfam" id="PF20148">
    <property type="entry name" value="DUF6531"/>
    <property type="match status" value="1"/>
</dbReference>
<dbReference type="InterPro" id="IPR022385">
    <property type="entry name" value="Rhs_assc_core"/>
</dbReference>
<feature type="domain" description="DUF6531" evidence="4">
    <location>
        <begin position="337"/>
        <end position="413"/>
    </location>
</feature>
<dbReference type="InterPro" id="IPR031325">
    <property type="entry name" value="RHS_repeat"/>
</dbReference>
<feature type="transmembrane region" description="Helical" evidence="3">
    <location>
        <begin position="30"/>
        <end position="60"/>
    </location>
</feature>
<dbReference type="Pfam" id="PF05593">
    <property type="entry name" value="RHS_repeat"/>
    <property type="match status" value="4"/>
</dbReference>
<evidence type="ECO:0000259" key="4">
    <source>
        <dbReference type="Pfam" id="PF20148"/>
    </source>
</evidence>
<dbReference type="InterPro" id="IPR008727">
    <property type="entry name" value="PAAR_motif"/>
</dbReference>
<organism evidence="6 7">
    <name type="scientific">Winslowiella toletana</name>
    <dbReference type="NCBI Taxonomy" id="92490"/>
    <lineage>
        <taxon>Bacteria</taxon>
        <taxon>Pseudomonadati</taxon>
        <taxon>Pseudomonadota</taxon>
        <taxon>Gammaproteobacteria</taxon>
        <taxon>Enterobacterales</taxon>
        <taxon>Erwiniaceae</taxon>
        <taxon>Winslowiella</taxon>
    </lineage>
</organism>